<name>A0A7T6XFB3_PENDI</name>
<gene>
    <name evidence="1" type="ORF">Pdw03_2891</name>
</gene>
<evidence type="ECO:0000313" key="1">
    <source>
        <dbReference type="EMBL" id="QQK40037.1"/>
    </source>
</evidence>
<organism evidence="1 2">
    <name type="scientific">Penicillium digitatum</name>
    <name type="common">Green mold</name>
    <dbReference type="NCBI Taxonomy" id="36651"/>
    <lineage>
        <taxon>Eukaryota</taxon>
        <taxon>Fungi</taxon>
        <taxon>Dikarya</taxon>
        <taxon>Ascomycota</taxon>
        <taxon>Pezizomycotina</taxon>
        <taxon>Eurotiomycetes</taxon>
        <taxon>Eurotiomycetidae</taxon>
        <taxon>Eurotiales</taxon>
        <taxon>Aspergillaceae</taxon>
        <taxon>Penicillium</taxon>
    </lineage>
</organism>
<dbReference type="EMBL" id="CP060774">
    <property type="protein sequence ID" value="QQK40037.1"/>
    <property type="molecule type" value="Genomic_DNA"/>
</dbReference>
<evidence type="ECO:0000313" key="2">
    <source>
        <dbReference type="Proteomes" id="UP000595662"/>
    </source>
</evidence>
<dbReference type="Proteomes" id="UP000595662">
    <property type="component" value="Chromosome 1"/>
</dbReference>
<reference evidence="1 2" key="1">
    <citation type="submission" date="2020-08" db="EMBL/GenBank/DDBJ databases">
        <title>The completed genome sequence of the pathogenic ascomycete fungus Penicillium digitatum.</title>
        <authorList>
            <person name="Wang M."/>
        </authorList>
    </citation>
    <scope>NUCLEOTIDE SEQUENCE [LARGE SCALE GENOMIC DNA]</scope>
    <source>
        <strain evidence="1 2">PdW03</strain>
    </source>
</reference>
<proteinExistence type="predicted"/>
<dbReference type="RefSeq" id="XP_065955711.1">
    <property type="nucleotide sequence ID" value="XM_066100311.1"/>
</dbReference>
<protein>
    <submittedName>
        <fullName evidence="1">Uncharacterized protein</fullName>
    </submittedName>
</protein>
<dbReference type="GeneID" id="90952437"/>
<accession>A0A7T6XFB3</accession>
<sequence>MYSYTCYACHLTRAAIINERTRQRMYLHSTFMRPRPSYSVDRSEPVRNFDSRRYNSNVRFSVKLETRQPHYCGTHKHVRFYDSDYEHETRYPAQGSSRGYEFEFGYPLHYSSRPRSQNTRDSSHAGVRLSTPAQAIRLSLESEASRALSIKIWLGCFKNSHPALQLYKDQTPLVISHLTSPFPSPMIESEIRTTN</sequence>
<dbReference type="AlphaFoldDB" id="A0A7T6XFB3"/>